<dbReference type="PANTHER" id="PTHR13170:SF16">
    <property type="entry name" value="PROTEIN O-GLCNACASE"/>
    <property type="match status" value="1"/>
</dbReference>
<dbReference type="InterPro" id="IPR016181">
    <property type="entry name" value="Acyl_CoA_acyltransferase"/>
</dbReference>
<feature type="domain" description="N-acetyltransferase" evidence="1">
    <location>
        <begin position="2"/>
        <end position="200"/>
    </location>
</feature>
<dbReference type="PROSITE" id="PS51186">
    <property type="entry name" value="GNAT"/>
    <property type="match status" value="1"/>
</dbReference>
<evidence type="ECO:0000259" key="1">
    <source>
        <dbReference type="PROSITE" id="PS51186"/>
    </source>
</evidence>
<reference evidence="2 3" key="1">
    <citation type="submission" date="2019-07" db="EMBL/GenBank/DDBJ databases">
        <title>Full genome sequence of Devosia sp. Gsoil 520.</title>
        <authorList>
            <person name="Im W.-T."/>
        </authorList>
    </citation>
    <scope>NUCLEOTIDE SEQUENCE [LARGE SCALE GENOMIC DNA]</scope>
    <source>
        <strain evidence="2 3">Gsoil 520</strain>
    </source>
</reference>
<evidence type="ECO:0000313" key="3">
    <source>
        <dbReference type="Proteomes" id="UP000315364"/>
    </source>
</evidence>
<dbReference type="SUPFAM" id="SSF55729">
    <property type="entry name" value="Acyl-CoA N-acyltransferases (Nat)"/>
    <property type="match status" value="1"/>
</dbReference>
<dbReference type="InterPro" id="IPR000182">
    <property type="entry name" value="GNAT_dom"/>
</dbReference>
<keyword evidence="3" id="KW-1185">Reference proteome</keyword>
<dbReference type="Pfam" id="PF00583">
    <property type="entry name" value="Acetyltransf_1"/>
    <property type="match status" value="1"/>
</dbReference>
<dbReference type="InterPro" id="IPR051822">
    <property type="entry name" value="Glycosyl_Hydrolase_84"/>
</dbReference>
<dbReference type="OrthoDB" id="8593648at2"/>
<dbReference type="AlphaFoldDB" id="A0A5B8LNF5"/>
<keyword evidence="2" id="KW-0808">Transferase</keyword>
<name>A0A5B8LNF5_9HYPH</name>
<dbReference type="Proteomes" id="UP000315364">
    <property type="component" value="Chromosome"/>
</dbReference>
<gene>
    <name evidence="2" type="ORF">FPZ08_03100</name>
</gene>
<dbReference type="KEGG" id="dea:FPZ08_03100"/>
<dbReference type="Gene3D" id="3.40.630.30">
    <property type="match status" value="1"/>
</dbReference>
<protein>
    <submittedName>
        <fullName evidence="2">GNAT family N-acetyltransferase</fullName>
    </submittedName>
</protein>
<accession>A0A5B8LNF5</accession>
<dbReference type="EMBL" id="CP042304">
    <property type="protein sequence ID" value="QDZ09818.1"/>
    <property type="molecule type" value="Genomic_DNA"/>
</dbReference>
<organism evidence="2 3">
    <name type="scientific">Devosia ginsengisoli</name>
    <dbReference type="NCBI Taxonomy" id="400770"/>
    <lineage>
        <taxon>Bacteria</taxon>
        <taxon>Pseudomonadati</taxon>
        <taxon>Pseudomonadota</taxon>
        <taxon>Alphaproteobacteria</taxon>
        <taxon>Hyphomicrobiales</taxon>
        <taxon>Devosiaceae</taxon>
        <taxon>Devosia</taxon>
    </lineage>
</organism>
<proteinExistence type="predicted"/>
<dbReference type="PANTHER" id="PTHR13170">
    <property type="entry name" value="O-GLCNACASE"/>
    <property type="match status" value="1"/>
</dbReference>
<dbReference type="GO" id="GO:0016747">
    <property type="term" value="F:acyltransferase activity, transferring groups other than amino-acyl groups"/>
    <property type="evidence" value="ECO:0007669"/>
    <property type="project" value="InterPro"/>
</dbReference>
<dbReference type="RefSeq" id="WP_146288627.1">
    <property type="nucleotide sequence ID" value="NZ_CP042304.1"/>
</dbReference>
<evidence type="ECO:0000313" key="2">
    <source>
        <dbReference type="EMBL" id="QDZ09818.1"/>
    </source>
</evidence>
<sequence length="201" mass="21991">MVELRAYRADDLEALYEICLVTGDAGQDASPLHNDRKAIGHLYSAPYGVIEPEQVFVAEDEQGVAGYIVGTHDTRAFAAKLERDWWPALRAHYAQVPEAELTPADRGRVAAMREPGDNPPDIVARYPAHIHMNLLSRLRGQRIGTGLLQMWIAQAREAGVSGIHLGASAGNTGGVAFWTRSGFEPLQTIGRTVWFGMTLAE</sequence>